<dbReference type="GO" id="GO:0051455">
    <property type="term" value="P:spindle attachment to meiosis I kinetochore"/>
    <property type="evidence" value="ECO:0007669"/>
    <property type="project" value="TreeGrafter"/>
</dbReference>
<dbReference type="InterPro" id="IPR025974">
    <property type="entry name" value="Mif2/CENP-C_cupin"/>
</dbReference>
<evidence type="ECO:0000256" key="1">
    <source>
        <dbReference type="ARBA" id="ARBA00004123"/>
    </source>
</evidence>
<comment type="caution">
    <text evidence="9">The sequence shown here is derived from an EMBL/GenBank/DDBJ whole genome shotgun (WGS) entry which is preliminary data.</text>
</comment>
<comment type="subcellular location">
    <subcellularLocation>
        <location evidence="1">Nucleus</location>
    </subcellularLocation>
</comment>
<keyword evidence="3" id="KW-0238">DNA-binding</keyword>
<reference evidence="9" key="1">
    <citation type="submission" date="2016-04" db="EMBL/GenBank/DDBJ databases">
        <authorList>
            <person name="Nguyen H.D."/>
            <person name="Samba Siva P."/>
            <person name="Cullis J."/>
            <person name="Levesque C.A."/>
            <person name="Hambleton S."/>
        </authorList>
    </citation>
    <scope>NUCLEOTIDE SEQUENCE</scope>
    <source>
        <strain evidence="9">DAOMC 236416</strain>
    </source>
</reference>
<feature type="compositionally biased region" description="Basic and acidic residues" evidence="7">
    <location>
        <begin position="86"/>
        <end position="106"/>
    </location>
</feature>
<dbReference type="Proteomes" id="UP000077521">
    <property type="component" value="Unassembled WGS sequence"/>
</dbReference>
<accession>A0A177TQA4</accession>
<gene>
    <name evidence="9" type="ORF">A4X13_0g2908</name>
</gene>
<feature type="compositionally biased region" description="Polar residues" evidence="7">
    <location>
        <begin position="141"/>
        <end position="163"/>
    </location>
</feature>
<dbReference type="PANTHER" id="PTHR16684">
    <property type="entry name" value="CENTROMERE PROTEIN C"/>
    <property type="match status" value="1"/>
</dbReference>
<feature type="compositionally biased region" description="Low complexity" evidence="7">
    <location>
        <begin position="867"/>
        <end position="901"/>
    </location>
</feature>
<evidence type="ECO:0000313" key="9">
    <source>
        <dbReference type="EMBL" id="KAE8255785.1"/>
    </source>
</evidence>
<dbReference type="FunFam" id="2.60.120.10:FF:000033">
    <property type="entry name" value="Centromere protein C 1"/>
    <property type="match status" value="1"/>
</dbReference>
<feature type="compositionally biased region" description="Basic and acidic residues" evidence="7">
    <location>
        <begin position="704"/>
        <end position="718"/>
    </location>
</feature>
<evidence type="ECO:0000256" key="6">
    <source>
        <dbReference type="ARBA" id="ARBA00075033"/>
    </source>
</evidence>
<feature type="compositionally biased region" description="Acidic residues" evidence="7">
    <location>
        <begin position="443"/>
        <end position="452"/>
    </location>
</feature>
<feature type="domain" description="Mif2/CENP-C cupin" evidence="8">
    <location>
        <begin position="761"/>
        <end position="846"/>
    </location>
</feature>
<dbReference type="EMBL" id="LWDF02000150">
    <property type="protein sequence ID" value="KAE8255785.1"/>
    <property type="molecule type" value="Genomic_DNA"/>
</dbReference>
<dbReference type="SUPFAM" id="SSF51182">
    <property type="entry name" value="RmlC-like cupins"/>
    <property type="match status" value="1"/>
</dbReference>
<evidence type="ECO:0000256" key="4">
    <source>
        <dbReference type="ARBA" id="ARBA00023242"/>
    </source>
</evidence>
<feature type="region of interest" description="Disordered" evidence="7">
    <location>
        <begin position="599"/>
        <end position="722"/>
    </location>
</feature>
<reference evidence="9" key="2">
    <citation type="journal article" date="2019" name="IMA Fungus">
        <title>Genome sequencing and comparison of five Tilletia species to identify candidate genes for the detection of regulated species infecting wheat.</title>
        <authorList>
            <person name="Nguyen H.D.T."/>
            <person name="Sultana T."/>
            <person name="Kesanakurti P."/>
            <person name="Hambleton S."/>
        </authorList>
    </citation>
    <scope>NUCLEOTIDE SEQUENCE</scope>
    <source>
        <strain evidence="9">DAOMC 236416</strain>
    </source>
</reference>
<feature type="compositionally biased region" description="Low complexity" evidence="7">
    <location>
        <begin position="336"/>
        <end position="363"/>
    </location>
</feature>
<dbReference type="GO" id="GO:0005634">
    <property type="term" value="C:nucleus"/>
    <property type="evidence" value="ECO:0007669"/>
    <property type="project" value="UniProtKB-SubCell"/>
</dbReference>
<feature type="compositionally biased region" description="Polar residues" evidence="7">
    <location>
        <begin position="290"/>
        <end position="299"/>
    </location>
</feature>
<sequence>MSARRYYEENAGSRTGLRIPSVTRNSRGFEDPDQFFEASKKRMAERRALGAQDEEEDDDDEDDEEEEEEEFDETRDRIEDDDDDGPDRHSVDEDADSMIEHSRDATDEGEQSDDDDAVEGQISSGLRPLPAKKGRDRRTLGSASVGDSSNMDLEQSDAPSPQTAVRLAQGSARKSRGRTPNLTRQGADASDDDNDRSRTPRRHDRSPTGALSSPGVARRHDRTSNLSDARGLNFDSTIGGDDGGYDYDGADGGKERYEQDEGLPVLYDDDDQGSNGSGIQNFDGGPDRSLTFSDVGSSTPRRRKVADEDEDQDEEEVPQRHQKRRSSGGGGGGGRSSNAASAPRSSNASASRSSIGGSSLNASMGRRAFNRMRHTASMTPNKSLQSDQQQSPSRSSVSQASPAKSIASSVSSAHGRALDFNDDGGMDFGEDDNGGYNDPGYDNQDEDDDDDARADHVIIEEDVGEEALAATSAGAADHEMFSPNRENGRKSAKDKGKGKEKAKDPKGKRRARSEEEDEVENGAPNGFHVDRRIIERKNGPAGRQNRQVELIEKIEDEFHLKGMGDPDQTMEMSGPRRGKRFRYAPLEWWRGERAIFGRARLPAIREGDEDDDHEDDEDDSQVGEDDFEDRPRRGQQFLLPVPVLKEVIRRPRAPGEGTFSGMSIRKNKTGRKKGVKATKDAAAAAAKKKRKSGGSDSEEDDSEREIQFDERGFTRQPEDGWDEETDQMGLVWNADAGEETTRRIACQRNEVKTRKVFNSDFKFEKVFGVDDFMAAGVIEIPVGGSKPVKPSKTNSYTFIVMEGAVRVRIHRSNFVMAPGGMFLVPKGNTYSIENVSKRESRLFFAQARDPNLDPEQARGVTASMVGNSSMSMSQSQSQGVAAGPGGSQYAAAPSAAVASGSKGRGSMGSPNKRARK</sequence>
<evidence type="ECO:0000256" key="7">
    <source>
        <dbReference type="SAM" id="MobiDB-lite"/>
    </source>
</evidence>
<evidence type="ECO:0000256" key="2">
    <source>
        <dbReference type="ARBA" id="ARBA00010291"/>
    </source>
</evidence>
<feature type="compositionally biased region" description="Basic residues" evidence="7">
    <location>
        <begin position="665"/>
        <end position="676"/>
    </location>
</feature>
<dbReference type="GO" id="GO:0051382">
    <property type="term" value="P:kinetochore assembly"/>
    <property type="evidence" value="ECO:0007669"/>
    <property type="project" value="InterPro"/>
</dbReference>
<protein>
    <recommendedName>
        <fullName evidence="6">CENP-C homolog</fullName>
    </recommendedName>
</protein>
<feature type="region of interest" description="Disordered" evidence="7">
    <location>
        <begin position="1"/>
        <end position="548"/>
    </location>
</feature>
<name>A0A177TQA4_9BASI</name>
<keyword evidence="4" id="KW-0539">Nucleus</keyword>
<feature type="compositionally biased region" description="Basic and acidic residues" evidence="7">
    <location>
        <begin position="476"/>
        <end position="505"/>
    </location>
</feature>
<feature type="compositionally biased region" description="Basic and acidic residues" evidence="7">
    <location>
        <begin position="38"/>
        <end position="48"/>
    </location>
</feature>
<dbReference type="GO" id="GO:0000776">
    <property type="term" value="C:kinetochore"/>
    <property type="evidence" value="ECO:0007669"/>
    <property type="project" value="InterPro"/>
</dbReference>
<evidence type="ECO:0000313" key="10">
    <source>
        <dbReference type="Proteomes" id="UP000077521"/>
    </source>
</evidence>
<feature type="compositionally biased region" description="Low complexity" evidence="7">
    <location>
        <begin position="383"/>
        <end position="413"/>
    </location>
</feature>
<keyword evidence="10" id="KW-1185">Reference proteome</keyword>
<evidence type="ECO:0000256" key="5">
    <source>
        <dbReference type="ARBA" id="ARBA00057947"/>
    </source>
</evidence>
<dbReference type="AlphaFoldDB" id="A0A177TQA4"/>
<proteinExistence type="inferred from homology"/>
<feature type="region of interest" description="Disordered" evidence="7">
    <location>
        <begin position="867"/>
        <end position="916"/>
    </location>
</feature>
<dbReference type="InterPro" id="IPR011051">
    <property type="entry name" value="RmlC_Cupin_sf"/>
</dbReference>
<dbReference type="InterPro" id="IPR028386">
    <property type="entry name" value="CENP-C/Mif2/cnp3"/>
</dbReference>
<feature type="compositionally biased region" description="Acidic residues" evidence="7">
    <location>
        <begin position="307"/>
        <end position="316"/>
    </location>
</feature>
<evidence type="ECO:0000256" key="3">
    <source>
        <dbReference type="ARBA" id="ARBA00023125"/>
    </source>
</evidence>
<dbReference type="PANTHER" id="PTHR16684:SF11">
    <property type="entry name" value="CENTROMERE PROTEIN C"/>
    <property type="match status" value="1"/>
</dbReference>
<dbReference type="CDD" id="cd06993">
    <property type="entry name" value="cupin_CENP-C_C"/>
    <property type="match status" value="1"/>
</dbReference>
<feature type="compositionally biased region" description="Basic and acidic residues" evidence="7">
    <location>
        <begin position="528"/>
        <end position="538"/>
    </location>
</feature>
<dbReference type="GO" id="GO:0019237">
    <property type="term" value="F:centromeric DNA binding"/>
    <property type="evidence" value="ECO:0007669"/>
    <property type="project" value="InterPro"/>
</dbReference>
<organism evidence="9 10">
    <name type="scientific">Tilletia indica</name>
    <dbReference type="NCBI Taxonomy" id="43049"/>
    <lineage>
        <taxon>Eukaryota</taxon>
        <taxon>Fungi</taxon>
        <taxon>Dikarya</taxon>
        <taxon>Basidiomycota</taxon>
        <taxon>Ustilaginomycotina</taxon>
        <taxon>Exobasidiomycetes</taxon>
        <taxon>Tilletiales</taxon>
        <taxon>Tilletiaceae</taxon>
        <taxon>Tilletia</taxon>
    </lineage>
</organism>
<dbReference type="InterPro" id="IPR014710">
    <property type="entry name" value="RmlC-like_jellyroll"/>
</dbReference>
<comment type="similarity">
    <text evidence="2">Belongs to the CENP-C/MIF2 family.</text>
</comment>
<dbReference type="Pfam" id="PF11699">
    <property type="entry name" value="CENP-C_C"/>
    <property type="match status" value="1"/>
</dbReference>
<comment type="function">
    <text evidence="5">Component of the kinetochore, a multiprotein complex that assembles on centromeric DNA and attaches chromosomes to spindle microtubules, mediating chromosome segregation and sister chromatid segregation during meiosis and mitosis. Component of the inner kinetochore constitutive centromere-associated network (CCAN), which serves as a structural platform for outer kinetochore assembly.</text>
</comment>
<feature type="compositionally biased region" description="Acidic residues" evidence="7">
    <location>
        <begin position="607"/>
        <end position="628"/>
    </location>
</feature>
<dbReference type="GO" id="GO:0051315">
    <property type="term" value="P:attachment of mitotic spindle microtubules to kinetochore"/>
    <property type="evidence" value="ECO:0007669"/>
    <property type="project" value="TreeGrafter"/>
</dbReference>
<feature type="compositionally biased region" description="Acidic residues" evidence="7">
    <location>
        <begin position="52"/>
        <end position="85"/>
    </location>
</feature>
<feature type="compositionally biased region" description="Acidic residues" evidence="7">
    <location>
        <begin position="107"/>
        <end position="118"/>
    </location>
</feature>
<feature type="compositionally biased region" description="Acidic residues" evidence="7">
    <location>
        <begin position="420"/>
        <end position="433"/>
    </location>
</feature>
<dbReference type="Gene3D" id="2.60.120.10">
    <property type="entry name" value="Jelly Rolls"/>
    <property type="match status" value="1"/>
</dbReference>
<evidence type="ECO:0000259" key="8">
    <source>
        <dbReference type="Pfam" id="PF11699"/>
    </source>
</evidence>